<evidence type="ECO:0000259" key="4">
    <source>
        <dbReference type="Pfam" id="PF22074"/>
    </source>
</evidence>
<reference evidence="5" key="1">
    <citation type="submission" date="2024-06" db="EMBL/GenBank/DDBJ databases">
        <authorList>
            <person name="Liu X."/>
            <person name="Lenzi L."/>
            <person name="Haldenby T S."/>
            <person name="Uol C."/>
        </authorList>
    </citation>
    <scope>NUCLEOTIDE SEQUENCE</scope>
</reference>
<feature type="compositionally biased region" description="Basic and acidic residues" evidence="2">
    <location>
        <begin position="242"/>
        <end position="251"/>
    </location>
</feature>
<feature type="coiled-coil region" evidence="1">
    <location>
        <begin position="147"/>
        <end position="174"/>
    </location>
</feature>
<dbReference type="Proteomes" id="UP001497525">
    <property type="component" value="Unassembled WGS sequence"/>
</dbReference>
<organism evidence="5 6">
    <name type="scientific">Calicophoron daubneyi</name>
    <name type="common">Rumen fluke</name>
    <name type="synonym">Paramphistomum daubneyi</name>
    <dbReference type="NCBI Taxonomy" id="300641"/>
    <lineage>
        <taxon>Eukaryota</taxon>
        <taxon>Metazoa</taxon>
        <taxon>Spiralia</taxon>
        <taxon>Lophotrochozoa</taxon>
        <taxon>Platyhelminthes</taxon>
        <taxon>Trematoda</taxon>
        <taxon>Digenea</taxon>
        <taxon>Plagiorchiida</taxon>
        <taxon>Pronocephalata</taxon>
        <taxon>Paramphistomoidea</taxon>
        <taxon>Paramphistomidae</taxon>
        <taxon>Calicophoron</taxon>
    </lineage>
</organism>
<accession>A0AAV2T9U8</accession>
<gene>
    <name evidence="5" type="ORF">CDAUBV1_LOCUS6474</name>
</gene>
<dbReference type="InterPro" id="IPR054090">
    <property type="entry name" value="Cep192_Spd-2-like_dom"/>
</dbReference>
<evidence type="ECO:0000313" key="5">
    <source>
        <dbReference type="EMBL" id="CAL5133203.1"/>
    </source>
</evidence>
<dbReference type="InterPro" id="IPR054091">
    <property type="entry name" value="Cep192-like_D5"/>
</dbReference>
<dbReference type="EMBL" id="CAXLJL010000156">
    <property type="protein sequence ID" value="CAL5133203.1"/>
    <property type="molecule type" value="Genomic_DNA"/>
</dbReference>
<evidence type="ECO:0000259" key="3">
    <source>
        <dbReference type="Pfam" id="PF22073"/>
    </source>
</evidence>
<name>A0AAV2T9U8_CALDB</name>
<evidence type="ECO:0000313" key="6">
    <source>
        <dbReference type="Proteomes" id="UP001497525"/>
    </source>
</evidence>
<proteinExistence type="predicted"/>
<feature type="region of interest" description="Disordered" evidence="2">
    <location>
        <begin position="186"/>
        <end position="251"/>
    </location>
</feature>
<comment type="caution">
    <text evidence="5">The sequence shown here is derived from an EMBL/GenBank/DDBJ whole genome shotgun (WGS) entry which is preliminary data.</text>
</comment>
<feature type="region of interest" description="Disordered" evidence="2">
    <location>
        <begin position="466"/>
        <end position="531"/>
    </location>
</feature>
<evidence type="ECO:0008006" key="7">
    <source>
        <dbReference type="Google" id="ProtNLM"/>
    </source>
</evidence>
<feature type="domain" description="Cep192-like" evidence="4">
    <location>
        <begin position="704"/>
        <end position="835"/>
    </location>
</feature>
<evidence type="ECO:0000256" key="1">
    <source>
        <dbReference type="SAM" id="Coils"/>
    </source>
</evidence>
<sequence length="1329" mass="145134">MSEGNRSPILFKARLRPLEDVFDETVLGTPVPVAHSTVSQKGKQRTFLIPAKNAAHNAMPLLEHTSTKVTTIIEPIPKPDSCNNSNGSASILNINSIPGLSGSVLEPSLNAAPAGGETAKVVHRPPSNARIETPPSVEGSEGENMGVELDKAELQRLEEDFSDLECLTSGAEETLPTKACAIPLAGDSNSQRDQLDGSATTVSSLQSATHNSNKMEPVTEKRKESIVSTSKPDWSRGNQPEQSRKPVDAEYRKRSLIPTKKVPPTNPLLRAILDAQISASPVEGDKNVPDIARLTGLSSTLGIESSGSGEMPAVQASTASCKSKKAETSSFTGSPGGCRFNDSTKVSSFGPIAYDADPPNNRPVQEHSTINPTNEGHTDLEQSSTFVSCLHMSDIDGLLDKMGVLGTDDMSNVHTPTAARRKHSAPVSFQLTKRSIAEQRAIRLRLKQMAVPKCGLIKSAVPNGVTSLGKENHPPVVCPQDQSKSSPTSDLNLPHPVSRVSLHSAPGEKQRSPTEGSDAGGQEQKIQSANSCASQKISHPCPLLSNTDSLIWCGAICGQVHRQHLLIKHQQDNPVTIRLFISRGNDAFKISDERGSLFTGAVSIRLPPNLEYTVHVGYDARHPFSWDVGQLQLAVDEPTRSVWKVRLIGYTSRSQLECSCCTRLSSTLYWTTAFRCRSKTSDSIKQQFSPSLRGQLISHGNAFQSTVTSVVLTNFGDRAAWVVAFLELPEKIDSSSADDRTKSFIAAFDPLSGVTVEPGRMVIASKQSASVMITLPQNMNSARVLFFYGDEVLRHQYRQHYALPGKPSSEIYKDSHRQRPQVKRTDLMTYFKNETPFQIVEVPPSLRHPIRPEDWRKALSQQLRSREHLTLNIYAQQNEETVVEDECRADVDGTVVTDRRSQKTTTRSDSSATLASIFVQEEAFRNRRSATSVKPDEAVEICDSGTQDSHRVDEIVTQLASGSDVTGNPYASHLGLLPSSAPLRLKLDPPNTLVFPSCAAADVKSDGSFSLTSVHTLPSNMAWRLMWLAHPVSDVRHTDADQSCTQNMRVRGLNDECVFYCASSKKNIAYRINEQHPRGPGQGDGLLTSDVSSSSVIIPFVFHPPSLKGLYLQDWCLTVWLQPTSQQLANSEAQRNFETTTSVDPTGVNTLRYLFSVTMEGQRTYPLSPKAPVTSMCTTTSLTQQSPLSRPMERPVFSNHLTQEHPKSWQRVGPLIISGLPVVFNPVDGKSATPSSSYQLTITNSLKDDMVFVKLGPPQPPFHIVRPNETRFRILPNRCVHVHLAFCPTESGSASSSLRVEAARLSASDPHSLSNLNKLEIPLAGSSQQ</sequence>
<evidence type="ECO:0000256" key="2">
    <source>
        <dbReference type="SAM" id="MobiDB-lite"/>
    </source>
</evidence>
<protein>
    <recommendedName>
        <fullName evidence="7">Centrosomal protein of 192 kDa</fullName>
    </recommendedName>
</protein>
<dbReference type="Pfam" id="PF22073">
    <property type="entry name" value="Cep192_D4"/>
    <property type="match status" value="1"/>
</dbReference>
<feature type="domain" description="Cep192/Spd-2-like" evidence="3">
    <location>
        <begin position="542"/>
        <end position="651"/>
    </location>
</feature>
<feature type="compositionally biased region" description="Polar residues" evidence="2">
    <location>
        <begin position="187"/>
        <end position="214"/>
    </location>
</feature>
<feature type="compositionally biased region" description="Polar residues" evidence="2">
    <location>
        <begin position="480"/>
        <end position="491"/>
    </location>
</feature>
<keyword evidence="1" id="KW-0175">Coiled coil</keyword>
<dbReference type="Pfam" id="PF22074">
    <property type="entry name" value="Cep192_D5"/>
    <property type="match status" value="1"/>
</dbReference>
<feature type="compositionally biased region" description="Polar residues" evidence="2">
    <location>
        <begin position="226"/>
        <end position="241"/>
    </location>
</feature>